<dbReference type="EMBL" id="SNZR01000013">
    <property type="protein sequence ID" value="TDR89861.1"/>
    <property type="molecule type" value="Genomic_DNA"/>
</dbReference>
<dbReference type="AlphaFoldDB" id="A0A4R7BWB6"/>
<organism evidence="2 3">
    <name type="scientific">Enterovirga rhinocerotis</name>
    <dbReference type="NCBI Taxonomy" id="1339210"/>
    <lineage>
        <taxon>Bacteria</taxon>
        <taxon>Pseudomonadati</taxon>
        <taxon>Pseudomonadota</taxon>
        <taxon>Alphaproteobacteria</taxon>
        <taxon>Hyphomicrobiales</taxon>
        <taxon>Methylobacteriaceae</taxon>
        <taxon>Enterovirga</taxon>
    </lineage>
</organism>
<proteinExistence type="predicted"/>
<gene>
    <name evidence="2" type="ORF">EV668_2697</name>
</gene>
<comment type="caution">
    <text evidence="2">The sequence shown here is derived from an EMBL/GenBank/DDBJ whole genome shotgun (WGS) entry which is preliminary data.</text>
</comment>
<keyword evidence="3" id="KW-1185">Reference proteome</keyword>
<dbReference type="Pfam" id="PF19678">
    <property type="entry name" value="DUF6180"/>
    <property type="match status" value="1"/>
</dbReference>
<reference evidence="2 3" key="1">
    <citation type="submission" date="2019-03" db="EMBL/GenBank/DDBJ databases">
        <title>Genomic Encyclopedia of Type Strains, Phase IV (KMG-IV): sequencing the most valuable type-strain genomes for metagenomic binning, comparative biology and taxonomic classification.</title>
        <authorList>
            <person name="Goeker M."/>
        </authorList>
    </citation>
    <scope>NUCLEOTIDE SEQUENCE [LARGE SCALE GENOMIC DNA]</scope>
    <source>
        <strain evidence="2 3">DSM 25903</strain>
    </source>
</reference>
<dbReference type="RefSeq" id="WP_133770807.1">
    <property type="nucleotide sequence ID" value="NZ_SNZR01000013.1"/>
</dbReference>
<sequence length="124" mass="12977">MKSSTVLILAMATMAASHAAANDFKLEYRVERTEAAALSLDQCADIVRKEAAEAGYTQSVDRHPGQLVTVTGGPSGGGSSFIVHCIAVDGKTVSVVQAIDYRGRGATAKRFADRVHAALTKAGR</sequence>
<evidence type="ECO:0000313" key="2">
    <source>
        <dbReference type="EMBL" id="TDR89861.1"/>
    </source>
</evidence>
<protein>
    <submittedName>
        <fullName evidence="2">Uncharacterized protein</fullName>
    </submittedName>
</protein>
<accession>A0A4R7BWB6</accession>
<evidence type="ECO:0000256" key="1">
    <source>
        <dbReference type="SAM" id="SignalP"/>
    </source>
</evidence>
<keyword evidence="1" id="KW-0732">Signal</keyword>
<dbReference type="InterPro" id="IPR045752">
    <property type="entry name" value="DUF6180"/>
</dbReference>
<name>A0A4R7BWB6_9HYPH</name>
<feature type="signal peptide" evidence="1">
    <location>
        <begin position="1"/>
        <end position="19"/>
    </location>
</feature>
<dbReference type="OrthoDB" id="8382949at2"/>
<evidence type="ECO:0000313" key="3">
    <source>
        <dbReference type="Proteomes" id="UP000295122"/>
    </source>
</evidence>
<feature type="chain" id="PRO_5020512310" evidence="1">
    <location>
        <begin position="20"/>
        <end position="124"/>
    </location>
</feature>
<dbReference type="Proteomes" id="UP000295122">
    <property type="component" value="Unassembled WGS sequence"/>
</dbReference>